<keyword evidence="3" id="KW-0805">Transcription regulation</keyword>
<comment type="subcellular location">
    <subcellularLocation>
        <location evidence="1">Nucleus</location>
    </subcellularLocation>
</comment>
<dbReference type="GO" id="GO:0008270">
    <property type="term" value="F:zinc ion binding"/>
    <property type="evidence" value="ECO:0007669"/>
    <property type="project" value="InterPro"/>
</dbReference>
<dbReference type="InterPro" id="IPR007219">
    <property type="entry name" value="XnlR_reg_dom"/>
</dbReference>
<evidence type="ECO:0000256" key="3">
    <source>
        <dbReference type="ARBA" id="ARBA00023015"/>
    </source>
</evidence>
<dbReference type="EMBL" id="KQ965859">
    <property type="protein sequence ID" value="KXS09517.1"/>
    <property type="molecule type" value="Genomic_DNA"/>
</dbReference>
<evidence type="ECO:0000313" key="8">
    <source>
        <dbReference type="Proteomes" id="UP000070544"/>
    </source>
</evidence>
<accession>A0A138ZYE1</accession>
<dbReference type="GO" id="GO:0003677">
    <property type="term" value="F:DNA binding"/>
    <property type="evidence" value="ECO:0007669"/>
    <property type="project" value="InterPro"/>
</dbReference>
<protein>
    <recommendedName>
        <fullName evidence="6">Xylanolytic transcriptional activator regulatory domain-containing protein</fullName>
    </recommendedName>
</protein>
<reference evidence="7 8" key="1">
    <citation type="journal article" date="2015" name="Genome Biol. Evol.">
        <title>Phylogenomic analyses indicate that early fungi evolved digesting cell walls of algal ancestors of land plants.</title>
        <authorList>
            <person name="Chang Y."/>
            <person name="Wang S."/>
            <person name="Sekimoto S."/>
            <person name="Aerts A.L."/>
            <person name="Choi C."/>
            <person name="Clum A."/>
            <person name="LaButti K.M."/>
            <person name="Lindquist E.A."/>
            <person name="Yee Ngan C."/>
            <person name="Ohm R.A."/>
            <person name="Salamov A.A."/>
            <person name="Grigoriev I.V."/>
            <person name="Spatafora J.W."/>
            <person name="Berbee M.L."/>
        </authorList>
    </citation>
    <scope>NUCLEOTIDE SEQUENCE [LARGE SCALE GENOMIC DNA]</scope>
    <source>
        <strain evidence="7 8">JEL478</strain>
    </source>
</reference>
<dbReference type="InterPro" id="IPR050815">
    <property type="entry name" value="TF_fung"/>
</dbReference>
<dbReference type="GO" id="GO:0006351">
    <property type="term" value="P:DNA-templated transcription"/>
    <property type="evidence" value="ECO:0007669"/>
    <property type="project" value="InterPro"/>
</dbReference>
<dbReference type="PANTHER" id="PTHR47338">
    <property type="entry name" value="ZN(II)2CYS6 TRANSCRIPTION FACTOR (EUROFUNG)-RELATED"/>
    <property type="match status" value="1"/>
</dbReference>
<feature type="domain" description="Xylanolytic transcriptional activator regulatory" evidence="6">
    <location>
        <begin position="16"/>
        <end position="108"/>
    </location>
</feature>
<evidence type="ECO:0000259" key="6">
    <source>
        <dbReference type="Pfam" id="PF04082"/>
    </source>
</evidence>
<evidence type="ECO:0000256" key="2">
    <source>
        <dbReference type="ARBA" id="ARBA00022723"/>
    </source>
</evidence>
<dbReference type="AlphaFoldDB" id="A0A138ZYE1"/>
<keyword evidence="5" id="KW-0539">Nucleus</keyword>
<gene>
    <name evidence="7" type="ORF">M427DRAFT_63897</name>
</gene>
<dbReference type="CDD" id="cd12148">
    <property type="entry name" value="fungal_TF_MHR"/>
    <property type="match status" value="1"/>
</dbReference>
<evidence type="ECO:0000256" key="5">
    <source>
        <dbReference type="ARBA" id="ARBA00023242"/>
    </source>
</evidence>
<proteinExistence type="predicted"/>
<dbReference type="Pfam" id="PF04082">
    <property type="entry name" value="Fungal_trans"/>
    <property type="match status" value="1"/>
</dbReference>
<dbReference type="PANTHER" id="PTHR47338:SF5">
    <property type="entry name" value="ZN(II)2CYS6 TRANSCRIPTION FACTOR (EUROFUNG)"/>
    <property type="match status" value="1"/>
</dbReference>
<dbReference type="GO" id="GO:0000981">
    <property type="term" value="F:DNA-binding transcription factor activity, RNA polymerase II-specific"/>
    <property type="evidence" value="ECO:0007669"/>
    <property type="project" value="InterPro"/>
</dbReference>
<evidence type="ECO:0000256" key="1">
    <source>
        <dbReference type="ARBA" id="ARBA00004123"/>
    </source>
</evidence>
<evidence type="ECO:0000313" key="7">
    <source>
        <dbReference type="EMBL" id="KXS09517.1"/>
    </source>
</evidence>
<sequence>MSQYTSGYDFSISRKFMELATAKSREISLYTDPSIQPDHCIQEIPGSPDWIREEERRRTGWALFGADRIGCFLSSLPALLTDEELKLQPPASDDIWEANPSSKPSSALLRNPFACPVASIGPLEPIYIIGHARTLRNRDWTQEHPVVTEFERILSVWHKVFSKDAKPELTPVTARALLLYHSTFVALHSPQDSLNADPTWLSSASFRKALEHALEVRTLLHRFQGCGIFLSPFPLNCIYQCALIWLCNIVRGGETSNSDVKMAIQELEYYSAWWPEALRLANRLEGMHAAVTGRGV</sequence>
<dbReference type="OrthoDB" id="3037908at2759"/>
<dbReference type="Proteomes" id="UP000070544">
    <property type="component" value="Unassembled WGS sequence"/>
</dbReference>
<evidence type="ECO:0000256" key="4">
    <source>
        <dbReference type="ARBA" id="ARBA00023163"/>
    </source>
</evidence>
<name>A0A138ZYE1_GONPJ</name>
<keyword evidence="2" id="KW-0479">Metal-binding</keyword>
<keyword evidence="8" id="KW-1185">Reference proteome</keyword>
<keyword evidence="4" id="KW-0804">Transcription</keyword>
<dbReference type="GO" id="GO:0005634">
    <property type="term" value="C:nucleus"/>
    <property type="evidence" value="ECO:0007669"/>
    <property type="project" value="UniProtKB-SubCell"/>
</dbReference>
<organism evidence="7 8">
    <name type="scientific">Gonapodya prolifera (strain JEL478)</name>
    <name type="common">Monoblepharis prolifera</name>
    <dbReference type="NCBI Taxonomy" id="1344416"/>
    <lineage>
        <taxon>Eukaryota</taxon>
        <taxon>Fungi</taxon>
        <taxon>Fungi incertae sedis</taxon>
        <taxon>Chytridiomycota</taxon>
        <taxon>Chytridiomycota incertae sedis</taxon>
        <taxon>Monoblepharidomycetes</taxon>
        <taxon>Monoblepharidales</taxon>
        <taxon>Gonapodyaceae</taxon>
        <taxon>Gonapodya</taxon>
    </lineage>
</organism>